<evidence type="ECO:0000259" key="2">
    <source>
        <dbReference type="Pfam" id="PF11274"/>
    </source>
</evidence>
<feature type="domain" description="DUF3074" evidence="2">
    <location>
        <begin position="119"/>
        <end position="289"/>
    </location>
</feature>
<feature type="region of interest" description="Disordered" evidence="1">
    <location>
        <begin position="23"/>
        <end position="60"/>
    </location>
</feature>
<dbReference type="EMBL" id="JAAQHG020000016">
    <property type="protein sequence ID" value="KAL1586038.1"/>
    <property type="molecule type" value="Genomic_DNA"/>
</dbReference>
<evidence type="ECO:0000256" key="1">
    <source>
        <dbReference type="SAM" id="MobiDB-lite"/>
    </source>
</evidence>
<evidence type="ECO:0000313" key="4">
    <source>
        <dbReference type="Proteomes" id="UP000803884"/>
    </source>
</evidence>
<keyword evidence="4" id="KW-1185">Reference proteome</keyword>
<dbReference type="InterPro" id="IPR024500">
    <property type="entry name" value="DUF3074"/>
</dbReference>
<accession>A0AB34KRZ6</accession>
<protein>
    <recommendedName>
        <fullName evidence="2">DUF3074 domain-containing protein</fullName>
    </recommendedName>
</protein>
<reference evidence="3 4" key="1">
    <citation type="journal article" date="2020" name="Microbiol. Resour. Announc.">
        <title>Draft Genome Sequence of a Cladosporium Species Isolated from the Mesophotic Ascidian Didemnum maculosum.</title>
        <authorList>
            <person name="Gioti A."/>
            <person name="Siaperas R."/>
            <person name="Nikolaivits E."/>
            <person name="Le Goff G."/>
            <person name="Ouazzani J."/>
            <person name="Kotoulas G."/>
            <person name="Topakas E."/>
        </authorList>
    </citation>
    <scope>NUCLEOTIDE SEQUENCE [LARGE SCALE GENOMIC DNA]</scope>
    <source>
        <strain evidence="3 4">TM138-S3</strain>
    </source>
</reference>
<dbReference type="RefSeq" id="XP_069229143.1">
    <property type="nucleotide sequence ID" value="XM_069373389.1"/>
</dbReference>
<dbReference type="Pfam" id="PF11274">
    <property type="entry name" value="DUF3074"/>
    <property type="match status" value="1"/>
</dbReference>
<dbReference type="GeneID" id="96006227"/>
<dbReference type="AlphaFoldDB" id="A0AB34KRZ6"/>
<organism evidence="3 4">
    <name type="scientific">Cladosporium halotolerans</name>
    <dbReference type="NCBI Taxonomy" id="1052096"/>
    <lineage>
        <taxon>Eukaryota</taxon>
        <taxon>Fungi</taxon>
        <taxon>Dikarya</taxon>
        <taxon>Ascomycota</taxon>
        <taxon>Pezizomycotina</taxon>
        <taxon>Dothideomycetes</taxon>
        <taxon>Dothideomycetidae</taxon>
        <taxon>Cladosporiales</taxon>
        <taxon>Cladosporiaceae</taxon>
        <taxon>Cladosporium</taxon>
    </lineage>
</organism>
<dbReference type="PANTHER" id="PTHR40370:SF1">
    <property type="entry name" value="DUF3074 DOMAIN-CONTAINING PROTEIN"/>
    <property type="match status" value="1"/>
</dbReference>
<name>A0AB34KRZ6_9PEZI</name>
<dbReference type="Proteomes" id="UP000803884">
    <property type="component" value="Unassembled WGS sequence"/>
</dbReference>
<proteinExistence type="predicted"/>
<feature type="compositionally biased region" description="Low complexity" evidence="1">
    <location>
        <begin position="46"/>
        <end position="60"/>
    </location>
</feature>
<dbReference type="PANTHER" id="PTHR40370">
    <property type="entry name" value="EXPRESSED PROTEIN"/>
    <property type="match status" value="1"/>
</dbReference>
<evidence type="ECO:0000313" key="3">
    <source>
        <dbReference type="EMBL" id="KAL1586038.1"/>
    </source>
</evidence>
<sequence>MAVPPIAGPGPVTAAEREFHLFQKYGSNPPPPLGPLIRLHPKPARSLPSHPHLPSTSSSSPSIVAYLAEAHTFITEFVPRAFERKGPRNGVEVLAHKVPNAEVPFESRPGGNTGSAESWSGRESLHANGCREGAVGWREVVRGLFGGEFEGADVRDRGVLVEWEEGVGVEGWEEVRAGVCEVVYGLPALVDDRVFPVFEVRARREGEVVVLRVPVEAEGLLGAKYVGKDGVTVGQLVSVEQAVLVENGAKVQLRKAVAVDAGGKLPSWARVVGSSGELVKEVGAFVEWAAKGRGVKKLE</sequence>
<gene>
    <name evidence="3" type="ORF">WHR41_04783</name>
</gene>
<comment type="caution">
    <text evidence="3">The sequence shown here is derived from an EMBL/GenBank/DDBJ whole genome shotgun (WGS) entry which is preliminary data.</text>
</comment>